<dbReference type="EMBL" id="CAWYQH010000103">
    <property type="protein sequence ID" value="CAK8686980.1"/>
    <property type="molecule type" value="Genomic_DNA"/>
</dbReference>
<dbReference type="Proteomes" id="UP001642483">
    <property type="component" value="Unassembled WGS sequence"/>
</dbReference>
<dbReference type="InterPro" id="IPR034585">
    <property type="entry name" value="PAP-1"/>
</dbReference>
<gene>
    <name evidence="2" type="ORF">CVLEPA_LOCUS19013</name>
</gene>
<keyword evidence="3" id="KW-1185">Reference proteome</keyword>
<dbReference type="PANTHER" id="PTHR35252">
    <property type="entry name" value="RETINITIS PIGMENTOSA 9 PROTEIN"/>
    <property type="match status" value="1"/>
</dbReference>
<feature type="compositionally biased region" description="Basic residues" evidence="1">
    <location>
        <begin position="196"/>
        <end position="207"/>
    </location>
</feature>
<organism evidence="2 3">
    <name type="scientific">Clavelina lepadiformis</name>
    <name type="common">Light-bulb sea squirt</name>
    <name type="synonym">Ascidia lepadiformis</name>
    <dbReference type="NCBI Taxonomy" id="159417"/>
    <lineage>
        <taxon>Eukaryota</taxon>
        <taxon>Metazoa</taxon>
        <taxon>Chordata</taxon>
        <taxon>Tunicata</taxon>
        <taxon>Ascidiacea</taxon>
        <taxon>Aplousobranchia</taxon>
        <taxon>Clavelinidae</taxon>
        <taxon>Clavelina</taxon>
    </lineage>
</organism>
<reference evidence="2 3" key="1">
    <citation type="submission" date="2024-02" db="EMBL/GenBank/DDBJ databases">
        <authorList>
            <person name="Daric V."/>
            <person name="Darras S."/>
        </authorList>
    </citation>
    <scope>NUCLEOTIDE SEQUENCE [LARGE SCALE GENOMIC DNA]</scope>
</reference>
<protein>
    <recommendedName>
        <fullName evidence="4">Retinitis pigmentosa 9 protein</fullName>
    </recommendedName>
</protein>
<feature type="compositionally biased region" description="Basic residues" evidence="1">
    <location>
        <begin position="218"/>
        <end position="229"/>
    </location>
</feature>
<dbReference type="PANTHER" id="PTHR35252:SF1">
    <property type="entry name" value="RETINITIS PIGMENTOSA 9 PROTEIN"/>
    <property type="match status" value="1"/>
</dbReference>
<name>A0ABP0G5X6_CLALP</name>
<proteinExistence type="predicted"/>
<evidence type="ECO:0000313" key="3">
    <source>
        <dbReference type="Proteomes" id="UP001642483"/>
    </source>
</evidence>
<feature type="region of interest" description="Disordered" evidence="1">
    <location>
        <begin position="127"/>
        <end position="229"/>
    </location>
</feature>
<feature type="compositionally biased region" description="Basic and acidic residues" evidence="1">
    <location>
        <begin position="156"/>
        <end position="195"/>
    </location>
</feature>
<feature type="compositionally biased region" description="Basic residues" evidence="1">
    <location>
        <begin position="140"/>
        <end position="155"/>
    </location>
</feature>
<comment type="caution">
    <text evidence="2">The sequence shown here is derived from an EMBL/GenBank/DDBJ whole genome shotgun (WGS) entry which is preliminary data.</text>
</comment>
<sequence length="229" mass="27292">MEKAIIERIKHIETFYEQAPPGFVKEHEDAPEECIPDTEENRKAREFLANAPTKGLWMPLGKEVKVMQCWKCKNYGHRTGDRECPLFISGNTANEKFREMHEDPMYNIMTDEKKTENKVRWLQQMLEKSSTSESESGSEHKKKKHRKAKRKKKKTAWVEKDTPAAERKKSKSKKDFEKHKHDKKDKKNNELEQEKKRRKKHKHKSRNARSSDSDHETSRKKHKGDHHHR</sequence>
<accession>A0ABP0G5X6</accession>
<evidence type="ECO:0000256" key="1">
    <source>
        <dbReference type="SAM" id="MobiDB-lite"/>
    </source>
</evidence>
<evidence type="ECO:0008006" key="4">
    <source>
        <dbReference type="Google" id="ProtNLM"/>
    </source>
</evidence>
<evidence type="ECO:0000313" key="2">
    <source>
        <dbReference type="EMBL" id="CAK8686980.1"/>
    </source>
</evidence>